<dbReference type="InterPro" id="IPR058625">
    <property type="entry name" value="MdtA-like_BSH"/>
</dbReference>
<dbReference type="SUPFAM" id="SSF111369">
    <property type="entry name" value="HlyD-like secretion proteins"/>
    <property type="match status" value="1"/>
</dbReference>
<dbReference type="Gene3D" id="1.10.287.470">
    <property type="entry name" value="Helix hairpin bin"/>
    <property type="match status" value="1"/>
</dbReference>
<dbReference type="GO" id="GO:1990281">
    <property type="term" value="C:efflux pump complex"/>
    <property type="evidence" value="ECO:0007669"/>
    <property type="project" value="TreeGrafter"/>
</dbReference>
<sequence length="239" mass="25897">MIKINSKLKKALIQIALVVVVLAGGVKLAKKLVTSKKPPARKEIKQLAPLLTASIVHAEDIQITIKGYGTVKPKAEVKVIPQVSGKVIACHPNFVNGGFFKAGQALITIESDDYRFAVEAAQAAVARDQVRLDTELAEAVVAKQEWADINPDKEPTSPLVLREPQIKDAKAQLQASNAKLATAELNLKRTVISMPFDGRIAEETGDIGQYLMAGQSVATVYSTESVEIVVPLEDHELQW</sequence>
<name>A0A0F8WLM2_9ZZZZ</name>
<proteinExistence type="predicted"/>
<organism evidence="2">
    <name type="scientific">marine sediment metagenome</name>
    <dbReference type="NCBI Taxonomy" id="412755"/>
    <lineage>
        <taxon>unclassified sequences</taxon>
        <taxon>metagenomes</taxon>
        <taxon>ecological metagenomes</taxon>
    </lineage>
</organism>
<dbReference type="EMBL" id="LAZR01064400">
    <property type="protein sequence ID" value="KKK57593.1"/>
    <property type="molecule type" value="Genomic_DNA"/>
</dbReference>
<gene>
    <name evidence="2" type="ORF">LCGC14_3052900</name>
</gene>
<dbReference type="AlphaFoldDB" id="A0A0F8WLM2"/>
<dbReference type="Gene3D" id="2.40.30.170">
    <property type="match status" value="1"/>
</dbReference>
<dbReference type="PANTHER" id="PTHR30469:SF12">
    <property type="entry name" value="MULTIDRUG RESISTANCE PROTEIN MDTA"/>
    <property type="match status" value="1"/>
</dbReference>
<feature type="non-terminal residue" evidence="2">
    <location>
        <position position="239"/>
    </location>
</feature>
<protein>
    <recommendedName>
        <fullName evidence="1">Multidrug resistance protein MdtA-like barrel-sandwich hybrid domain-containing protein</fullName>
    </recommendedName>
</protein>
<evidence type="ECO:0000259" key="1">
    <source>
        <dbReference type="Pfam" id="PF25917"/>
    </source>
</evidence>
<dbReference type="Gene3D" id="2.40.50.100">
    <property type="match status" value="1"/>
</dbReference>
<accession>A0A0F8WLM2</accession>
<dbReference type="Pfam" id="PF25917">
    <property type="entry name" value="BSH_RND"/>
    <property type="match status" value="1"/>
</dbReference>
<reference evidence="2" key="1">
    <citation type="journal article" date="2015" name="Nature">
        <title>Complex archaea that bridge the gap between prokaryotes and eukaryotes.</title>
        <authorList>
            <person name="Spang A."/>
            <person name="Saw J.H."/>
            <person name="Jorgensen S.L."/>
            <person name="Zaremba-Niedzwiedzka K."/>
            <person name="Martijn J."/>
            <person name="Lind A.E."/>
            <person name="van Eijk R."/>
            <person name="Schleper C."/>
            <person name="Guy L."/>
            <person name="Ettema T.J."/>
        </authorList>
    </citation>
    <scope>NUCLEOTIDE SEQUENCE</scope>
</reference>
<feature type="domain" description="Multidrug resistance protein MdtA-like barrel-sandwich hybrid" evidence="1">
    <location>
        <begin position="76"/>
        <end position="220"/>
    </location>
</feature>
<dbReference type="GO" id="GO:0015562">
    <property type="term" value="F:efflux transmembrane transporter activity"/>
    <property type="evidence" value="ECO:0007669"/>
    <property type="project" value="TreeGrafter"/>
</dbReference>
<dbReference type="PANTHER" id="PTHR30469">
    <property type="entry name" value="MULTIDRUG RESISTANCE PROTEIN MDTA"/>
    <property type="match status" value="1"/>
</dbReference>
<comment type="caution">
    <text evidence="2">The sequence shown here is derived from an EMBL/GenBank/DDBJ whole genome shotgun (WGS) entry which is preliminary data.</text>
</comment>
<evidence type="ECO:0000313" key="2">
    <source>
        <dbReference type="EMBL" id="KKK57593.1"/>
    </source>
</evidence>